<evidence type="ECO:0000313" key="3">
    <source>
        <dbReference type="EMBL" id="MDQ0537124.1"/>
    </source>
</evidence>
<feature type="compositionally biased region" description="Low complexity" evidence="1">
    <location>
        <begin position="104"/>
        <end position="116"/>
    </location>
</feature>
<evidence type="ECO:0000256" key="1">
    <source>
        <dbReference type="SAM" id="MobiDB-lite"/>
    </source>
</evidence>
<keyword evidence="2" id="KW-0732">Signal</keyword>
<feature type="chain" id="PRO_5045134499" description="DUF4148 domain-containing protein" evidence="2">
    <location>
        <begin position="29"/>
        <end position="130"/>
    </location>
</feature>
<evidence type="ECO:0000313" key="4">
    <source>
        <dbReference type="Proteomes" id="UP001244552"/>
    </source>
</evidence>
<accession>A0ABU0MUX5</accession>
<feature type="signal peptide" evidence="2">
    <location>
        <begin position="1"/>
        <end position="28"/>
    </location>
</feature>
<evidence type="ECO:0000256" key="2">
    <source>
        <dbReference type="SAM" id="SignalP"/>
    </source>
</evidence>
<dbReference type="RefSeq" id="WP_209990666.1">
    <property type="nucleotide sequence ID" value="NZ_JAGINO010000036.1"/>
</dbReference>
<organism evidence="3 4">
    <name type="scientific">Azospirillum picis</name>
    <dbReference type="NCBI Taxonomy" id="488438"/>
    <lineage>
        <taxon>Bacteria</taxon>
        <taxon>Pseudomonadati</taxon>
        <taxon>Pseudomonadota</taxon>
        <taxon>Alphaproteobacteria</taxon>
        <taxon>Rhodospirillales</taxon>
        <taxon>Azospirillaceae</taxon>
        <taxon>Azospirillum</taxon>
    </lineage>
</organism>
<dbReference type="EMBL" id="JAUSVU010000038">
    <property type="protein sequence ID" value="MDQ0537124.1"/>
    <property type="molecule type" value="Genomic_DNA"/>
</dbReference>
<reference evidence="3 4" key="1">
    <citation type="submission" date="2023-07" db="EMBL/GenBank/DDBJ databases">
        <title>Genomic Encyclopedia of Type Strains, Phase IV (KMG-IV): sequencing the most valuable type-strain genomes for metagenomic binning, comparative biology and taxonomic classification.</title>
        <authorList>
            <person name="Goeker M."/>
        </authorList>
    </citation>
    <scope>NUCLEOTIDE SEQUENCE [LARGE SCALE GENOMIC DNA]</scope>
    <source>
        <strain evidence="3 4">DSM 19922</strain>
    </source>
</reference>
<dbReference type="Proteomes" id="UP001244552">
    <property type="component" value="Unassembled WGS sequence"/>
</dbReference>
<name>A0ABU0MUX5_9PROT</name>
<feature type="region of interest" description="Disordered" evidence="1">
    <location>
        <begin position="86"/>
        <end position="130"/>
    </location>
</feature>
<proteinExistence type="predicted"/>
<keyword evidence="4" id="KW-1185">Reference proteome</keyword>
<comment type="caution">
    <text evidence="3">The sequence shown here is derived from an EMBL/GenBank/DDBJ whole genome shotgun (WGS) entry which is preliminary data.</text>
</comment>
<gene>
    <name evidence="3" type="ORF">QO018_006023</name>
</gene>
<protein>
    <recommendedName>
        <fullName evidence="5">DUF4148 domain-containing protein</fullName>
    </recommendedName>
</protein>
<sequence>MPRVTHAALTMSAVATLTVMALTSPAHAQKQEYDPWVYKEMVPTGPYLRNLEQAQPVPGPAPSHWGALGKNGEFRAGMQRYGTDVKQTTRHYSNTHSLTPPAVDPAAAKRMAAPPRSADPPPAPRTVQRP</sequence>
<evidence type="ECO:0008006" key="5">
    <source>
        <dbReference type="Google" id="ProtNLM"/>
    </source>
</evidence>